<keyword evidence="13" id="KW-0275">Fatty acid biosynthesis</keyword>
<evidence type="ECO:0000256" key="15">
    <source>
        <dbReference type="ARBA" id="ARBA00029899"/>
    </source>
</evidence>
<keyword evidence="12" id="KW-0443">Lipid metabolism</keyword>
<dbReference type="SUPFAM" id="SSF51735">
    <property type="entry name" value="NAD(P)-binding Rossmann-fold domains"/>
    <property type="match status" value="1"/>
</dbReference>
<sequence>MMKKRKTALVTGANKGIGREISKKLIKKGIQVIGTSRTKNGVNVINSYLKKNGFGFILDLKNTNSIPEKIKEIFKKINFIDILINNAGINEDNLLIYMSPRQWEDTIKVNLTAVFYMSKSIVRSMIKKRKGRIITISSVVAYTGNKGQINYSAAKSGLIGFHRSLALEVASKGITVNIVSPGLINTDLIKNLNYFQYKRYLSLIPMKRLGTTQDIANAVIFLSSSKASYITGQTLHINGGMYMS</sequence>
<dbReference type="FunFam" id="3.40.50.720:FF:000173">
    <property type="entry name" value="3-oxoacyl-[acyl-carrier protein] reductase"/>
    <property type="match status" value="1"/>
</dbReference>
<accession>A0A2U8DFD1</accession>
<keyword evidence="10" id="KW-0521">NADP</keyword>
<keyword evidence="9" id="KW-0106">Calcium</keyword>
<comment type="pathway">
    <text evidence="2">Lipid metabolism; fatty acid biosynthesis.</text>
</comment>
<dbReference type="PRINTS" id="PR00081">
    <property type="entry name" value="GDHRDH"/>
</dbReference>
<dbReference type="EC" id="1.1.1.100" evidence="5"/>
<evidence type="ECO:0000256" key="11">
    <source>
        <dbReference type="ARBA" id="ARBA00023002"/>
    </source>
</evidence>
<evidence type="ECO:0000256" key="12">
    <source>
        <dbReference type="ARBA" id="ARBA00023098"/>
    </source>
</evidence>
<dbReference type="InterPro" id="IPR002347">
    <property type="entry name" value="SDR_fam"/>
</dbReference>
<organism evidence="19 20">
    <name type="scientific">Buchnera aphidicola</name>
    <name type="common">Melanaphis sacchari</name>
    <dbReference type="NCBI Taxonomy" id="2173854"/>
    <lineage>
        <taxon>Bacteria</taxon>
        <taxon>Pseudomonadati</taxon>
        <taxon>Pseudomonadota</taxon>
        <taxon>Gammaproteobacteria</taxon>
        <taxon>Enterobacterales</taxon>
        <taxon>Erwiniaceae</taxon>
        <taxon>Buchnera</taxon>
    </lineage>
</organism>
<keyword evidence="11" id="KW-0560">Oxidoreductase</keyword>
<evidence type="ECO:0000256" key="14">
    <source>
        <dbReference type="ARBA" id="ARBA00029743"/>
    </source>
</evidence>
<dbReference type="Pfam" id="PF13561">
    <property type="entry name" value="adh_short_C2"/>
    <property type="match status" value="1"/>
</dbReference>
<evidence type="ECO:0000313" key="20">
    <source>
        <dbReference type="Proteomes" id="UP000244884"/>
    </source>
</evidence>
<protein>
    <recommendedName>
        <fullName evidence="6">3-oxoacyl-[acyl-carrier-protein] reductase FabG</fullName>
        <ecNumber evidence="5">1.1.1.100</ecNumber>
    </recommendedName>
    <alternativeName>
        <fullName evidence="17">3-ketoacyl-acyl carrier protein reductase</fullName>
    </alternativeName>
    <alternativeName>
        <fullName evidence="14 16">Beta-Ketoacyl-acyl carrier protein reductase</fullName>
    </alternativeName>
    <alternativeName>
        <fullName evidence="15">Beta-ketoacyl-ACP reductase</fullName>
    </alternativeName>
</protein>
<evidence type="ECO:0000256" key="3">
    <source>
        <dbReference type="ARBA" id="ARBA00006484"/>
    </source>
</evidence>
<dbReference type="NCBIfam" id="NF009466">
    <property type="entry name" value="PRK12826.1-2"/>
    <property type="match status" value="1"/>
</dbReference>
<dbReference type="InterPro" id="IPR036291">
    <property type="entry name" value="NAD(P)-bd_dom_sf"/>
</dbReference>
<dbReference type="PRINTS" id="PR00080">
    <property type="entry name" value="SDRFAMILY"/>
</dbReference>
<evidence type="ECO:0000313" key="19">
    <source>
        <dbReference type="EMBL" id="AWH90443.1"/>
    </source>
</evidence>
<evidence type="ECO:0000256" key="1">
    <source>
        <dbReference type="ARBA" id="ARBA00002607"/>
    </source>
</evidence>
<comment type="catalytic activity">
    <reaction evidence="18">
        <text>a (3R)-hydroxyacyl-[ACP] + NADP(+) = a 3-oxoacyl-[ACP] + NADPH + H(+)</text>
        <dbReference type="Rhea" id="RHEA:17397"/>
        <dbReference type="Rhea" id="RHEA-COMP:9916"/>
        <dbReference type="Rhea" id="RHEA-COMP:9945"/>
        <dbReference type="ChEBI" id="CHEBI:15378"/>
        <dbReference type="ChEBI" id="CHEBI:57783"/>
        <dbReference type="ChEBI" id="CHEBI:58349"/>
        <dbReference type="ChEBI" id="CHEBI:78776"/>
        <dbReference type="ChEBI" id="CHEBI:78827"/>
        <dbReference type="EC" id="1.1.1.100"/>
    </reaction>
</comment>
<dbReference type="GO" id="GO:0006633">
    <property type="term" value="P:fatty acid biosynthetic process"/>
    <property type="evidence" value="ECO:0007669"/>
    <property type="project" value="UniProtKB-KW"/>
</dbReference>
<evidence type="ECO:0000256" key="4">
    <source>
        <dbReference type="ARBA" id="ARBA00011881"/>
    </source>
</evidence>
<dbReference type="CDD" id="cd05333">
    <property type="entry name" value="BKR_SDR_c"/>
    <property type="match status" value="1"/>
</dbReference>
<dbReference type="InterPro" id="IPR050259">
    <property type="entry name" value="SDR"/>
</dbReference>
<evidence type="ECO:0000256" key="5">
    <source>
        <dbReference type="ARBA" id="ARBA00012948"/>
    </source>
</evidence>
<dbReference type="Gene3D" id="3.40.50.720">
    <property type="entry name" value="NAD(P)-binding Rossmann-like Domain"/>
    <property type="match status" value="1"/>
</dbReference>
<name>A0A2U8DFD1_9GAMM</name>
<proteinExistence type="inferred from homology"/>
<keyword evidence="7" id="KW-0444">Lipid biosynthesis</keyword>
<comment type="subunit">
    <text evidence="4">Homotetramer.</text>
</comment>
<evidence type="ECO:0000256" key="16">
    <source>
        <dbReference type="ARBA" id="ARBA00032683"/>
    </source>
</evidence>
<dbReference type="PROSITE" id="PS00061">
    <property type="entry name" value="ADH_SHORT"/>
    <property type="match status" value="1"/>
</dbReference>
<evidence type="ECO:0000256" key="13">
    <source>
        <dbReference type="ARBA" id="ARBA00023160"/>
    </source>
</evidence>
<evidence type="ECO:0000256" key="2">
    <source>
        <dbReference type="ARBA" id="ARBA00005194"/>
    </source>
</evidence>
<evidence type="ECO:0000256" key="7">
    <source>
        <dbReference type="ARBA" id="ARBA00022516"/>
    </source>
</evidence>
<evidence type="ECO:0000256" key="9">
    <source>
        <dbReference type="ARBA" id="ARBA00022837"/>
    </source>
</evidence>
<evidence type="ECO:0000256" key="8">
    <source>
        <dbReference type="ARBA" id="ARBA00022832"/>
    </source>
</evidence>
<comment type="similarity">
    <text evidence="3">Belongs to the short-chain dehydrogenases/reductases (SDR) family.</text>
</comment>
<comment type="function">
    <text evidence="1">Catalyzes the NADPH-dependent reduction of beta-ketoacyl-ACP substrates to beta-hydroxyacyl-ACP products, the first reductive step in the elongation cycle of fatty acid biosynthesis.</text>
</comment>
<dbReference type="Proteomes" id="UP000244884">
    <property type="component" value="Chromosome"/>
</dbReference>
<evidence type="ECO:0000256" key="10">
    <source>
        <dbReference type="ARBA" id="ARBA00022857"/>
    </source>
</evidence>
<dbReference type="PANTHER" id="PTHR42879">
    <property type="entry name" value="3-OXOACYL-(ACYL-CARRIER-PROTEIN) REDUCTASE"/>
    <property type="match status" value="1"/>
</dbReference>
<evidence type="ECO:0000256" key="18">
    <source>
        <dbReference type="ARBA" id="ARBA00048508"/>
    </source>
</evidence>
<dbReference type="InterPro" id="IPR020904">
    <property type="entry name" value="Sc_DH/Rdtase_CS"/>
</dbReference>
<dbReference type="GO" id="GO:0004316">
    <property type="term" value="F:3-oxoacyl-[acyl-carrier-protein] reductase (NADPH) activity"/>
    <property type="evidence" value="ECO:0007669"/>
    <property type="project" value="UniProtKB-EC"/>
</dbReference>
<dbReference type="PANTHER" id="PTHR42879:SF2">
    <property type="entry name" value="3-OXOACYL-[ACYL-CARRIER-PROTEIN] REDUCTASE FABG"/>
    <property type="match status" value="1"/>
</dbReference>
<evidence type="ECO:0000256" key="6">
    <source>
        <dbReference type="ARBA" id="ARBA00017650"/>
    </source>
</evidence>
<reference evidence="19 20" key="1">
    <citation type="submission" date="2018-04" db="EMBL/GenBank/DDBJ databases">
        <title>Genome sequence of Buchnera aphidicola from Melaphis sacchari.</title>
        <authorList>
            <person name="Geib S.M."/>
            <person name="Palmer N.A."/>
            <person name="Sattler S.E."/>
            <person name="Sarath G."/>
        </authorList>
    </citation>
    <scope>NUCLEOTIDE SEQUENCE [LARGE SCALE GENOMIC DNA]</scope>
    <source>
        <strain evidence="19 20">LSU</strain>
    </source>
</reference>
<gene>
    <name evidence="19" type="ORF">DD681_01285</name>
</gene>
<keyword evidence="8" id="KW-0276">Fatty acid metabolism</keyword>
<dbReference type="EMBL" id="CP029161">
    <property type="protein sequence ID" value="AWH90443.1"/>
    <property type="molecule type" value="Genomic_DNA"/>
</dbReference>
<dbReference type="AlphaFoldDB" id="A0A2U8DFD1"/>
<evidence type="ECO:0000256" key="17">
    <source>
        <dbReference type="ARBA" id="ARBA00033040"/>
    </source>
</evidence>